<organism evidence="1 2">
    <name type="scientific">Caerostris extrusa</name>
    <name type="common">Bark spider</name>
    <name type="synonym">Caerostris bankana</name>
    <dbReference type="NCBI Taxonomy" id="172846"/>
    <lineage>
        <taxon>Eukaryota</taxon>
        <taxon>Metazoa</taxon>
        <taxon>Ecdysozoa</taxon>
        <taxon>Arthropoda</taxon>
        <taxon>Chelicerata</taxon>
        <taxon>Arachnida</taxon>
        <taxon>Araneae</taxon>
        <taxon>Araneomorphae</taxon>
        <taxon>Entelegynae</taxon>
        <taxon>Araneoidea</taxon>
        <taxon>Araneidae</taxon>
        <taxon>Caerostris</taxon>
    </lineage>
</organism>
<dbReference type="EMBL" id="BPLR01000788">
    <property type="protein sequence ID" value="GIY97518.1"/>
    <property type="molecule type" value="Genomic_DNA"/>
</dbReference>
<dbReference type="Proteomes" id="UP001054945">
    <property type="component" value="Unassembled WGS sequence"/>
</dbReference>
<reference evidence="1 2" key="1">
    <citation type="submission" date="2021-06" db="EMBL/GenBank/DDBJ databases">
        <title>Caerostris extrusa draft genome.</title>
        <authorList>
            <person name="Kono N."/>
            <person name="Arakawa K."/>
        </authorList>
    </citation>
    <scope>NUCLEOTIDE SEQUENCE [LARGE SCALE GENOMIC DNA]</scope>
</reference>
<sequence>MQRSKLQQIWFIWYRDWLVSQASRCHFLISCSSVSHFRIRANFTLTITERGSSEILEAPAAQVAHESNWAVLSQSGMSTQ</sequence>
<gene>
    <name evidence="1" type="ORF">CEXT_497761</name>
</gene>
<protein>
    <recommendedName>
        <fullName evidence="3">Ycf15</fullName>
    </recommendedName>
</protein>
<keyword evidence="2" id="KW-1185">Reference proteome</keyword>
<proteinExistence type="predicted"/>
<evidence type="ECO:0000313" key="2">
    <source>
        <dbReference type="Proteomes" id="UP001054945"/>
    </source>
</evidence>
<comment type="caution">
    <text evidence="1">The sequence shown here is derived from an EMBL/GenBank/DDBJ whole genome shotgun (WGS) entry which is preliminary data.</text>
</comment>
<evidence type="ECO:0008006" key="3">
    <source>
        <dbReference type="Google" id="ProtNLM"/>
    </source>
</evidence>
<dbReference type="AlphaFoldDB" id="A0AAV4XUT7"/>
<evidence type="ECO:0000313" key="1">
    <source>
        <dbReference type="EMBL" id="GIY97518.1"/>
    </source>
</evidence>
<accession>A0AAV4XUT7</accession>
<name>A0AAV4XUT7_CAEEX</name>